<protein>
    <submittedName>
        <fullName evidence="2">Uncharacterized protein</fullName>
    </submittedName>
</protein>
<comment type="caution">
    <text evidence="2">The sequence shown here is derived from an EMBL/GenBank/DDBJ whole genome shotgun (WGS) entry which is preliminary data.</text>
</comment>
<gene>
    <name evidence="2" type="ORF">PFISCL1PPCAC_4963</name>
</gene>
<evidence type="ECO:0000313" key="2">
    <source>
        <dbReference type="EMBL" id="GMT13666.1"/>
    </source>
</evidence>
<organism evidence="2 3">
    <name type="scientific">Pristionchus fissidentatus</name>
    <dbReference type="NCBI Taxonomy" id="1538716"/>
    <lineage>
        <taxon>Eukaryota</taxon>
        <taxon>Metazoa</taxon>
        <taxon>Ecdysozoa</taxon>
        <taxon>Nematoda</taxon>
        <taxon>Chromadorea</taxon>
        <taxon>Rhabditida</taxon>
        <taxon>Rhabditina</taxon>
        <taxon>Diplogasteromorpha</taxon>
        <taxon>Diplogasteroidea</taxon>
        <taxon>Neodiplogasteridae</taxon>
        <taxon>Pristionchus</taxon>
    </lineage>
</organism>
<dbReference type="EMBL" id="BTSY01000002">
    <property type="protein sequence ID" value="GMT13666.1"/>
    <property type="molecule type" value="Genomic_DNA"/>
</dbReference>
<dbReference type="Proteomes" id="UP001432322">
    <property type="component" value="Unassembled WGS sequence"/>
</dbReference>
<feature type="region of interest" description="Disordered" evidence="1">
    <location>
        <begin position="42"/>
        <end position="116"/>
    </location>
</feature>
<evidence type="ECO:0000313" key="3">
    <source>
        <dbReference type="Proteomes" id="UP001432322"/>
    </source>
</evidence>
<proteinExistence type="predicted"/>
<reference evidence="2" key="1">
    <citation type="submission" date="2023-10" db="EMBL/GenBank/DDBJ databases">
        <title>Genome assembly of Pristionchus species.</title>
        <authorList>
            <person name="Yoshida K."/>
            <person name="Sommer R.J."/>
        </authorList>
    </citation>
    <scope>NUCLEOTIDE SEQUENCE</scope>
    <source>
        <strain evidence="2">RS5133</strain>
    </source>
</reference>
<feature type="non-terminal residue" evidence="2">
    <location>
        <position position="116"/>
    </location>
</feature>
<keyword evidence="3" id="KW-1185">Reference proteome</keyword>
<name>A0AAV5V272_9BILA</name>
<accession>A0AAV5V272</accession>
<feature type="compositionally biased region" description="Pro residues" evidence="1">
    <location>
        <begin position="89"/>
        <end position="102"/>
    </location>
</feature>
<sequence>QIGNEEVDPESILEKLPPVAMNDLPEMPKMIRKKIRELTYGPDIYSSSGVSREKNARDSASAGSHRVQSVDRVAATLPPRVQPTRPTRKIPPAPKFTPPPTTQLPLIKSTIRGGRR</sequence>
<feature type="non-terminal residue" evidence="2">
    <location>
        <position position="1"/>
    </location>
</feature>
<evidence type="ECO:0000256" key="1">
    <source>
        <dbReference type="SAM" id="MobiDB-lite"/>
    </source>
</evidence>
<dbReference type="AlphaFoldDB" id="A0AAV5V272"/>